<dbReference type="RefSeq" id="WP_025802962.1">
    <property type="nucleotide sequence ID" value="NZ_CP053842.1"/>
</dbReference>
<gene>
    <name evidence="7" type="ORF">IMC76_00850</name>
</gene>
<dbReference type="AlphaFoldDB" id="A0A7M1LG41"/>
<feature type="transmembrane region" description="Helical" evidence="5">
    <location>
        <begin position="43"/>
        <end position="64"/>
    </location>
</feature>
<evidence type="ECO:0000256" key="5">
    <source>
        <dbReference type="SAM" id="Phobius"/>
    </source>
</evidence>
<keyword evidence="3 5" id="KW-1133">Transmembrane helix</keyword>
<dbReference type="Proteomes" id="UP000594749">
    <property type="component" value="Chromosome"/>
</dbReference>
<evidence type="ECO:0000313" key="8">
    <source>
        <dbReference type="Proteomes" id="UP000594749"/>
    </source>
</evidence>
<feature type="transmembrane region" description="Helical" evidence="5">
    <location>
        <begin position="6"/>
        <end position="22"/>
    </location>
</feature>
<dbReference type="OrthoDB" id="6206554at2"/>
<evidence type="ECO:0000256" key="2">
    <source>
        <dbReference type="ARBA" id="ARBA00022692"/>
    </source>
</evidence>
<evidence type="ECO:0000256" key="3">
    <source>
        <dbReference type="ARBA" id="ARBA00022989"/>
    </source>
</evidence>
<dbReference type="InterPro" id="IPR036465">
    <property type="entry name" value="vWFA_dom_sf"/>
</dbReference>
<dbReference type="Pfam" id="PF00092">
    <property type="entry name" value="VWA"/>
    <property type="match status" value="1"/>
</dbReference>
<evidence type="ECO:0000313" key="7">
    <source>
        <dbReference type="EMBL" id="QOQ87400.1"/>
    </source>
</evidence>
<keyword evidence="1" id="KW-1003">Cell membrane</keyword>
<protein>
    <submittedName>
        <fullName evidence="7">VWA domain-containing protein</fullName>
    </submittedName>
</protein>
<organism evidence="7 8">
    <name type="scientific">Campylobacter corcagiensis</name>
    <dbReference type="NCBI Taxonomy" id="1448857"/>
    <lineage>
        <taxon>Bacteria</taxon>
        <taxon>Pseudomonadati</taxon>
        <taxon>Campylobacterota</taxon>
        <taxon>Epsilonproteobacteria</taxon>
        <taxon>Campylobacterales</taxon>
        <taxon>Campylobacteraceae</taxon>
        <taxon>Campylobacter</taxon>
    </lineage>
</organism>
<keyword evidence="8" id="KW-1185">Reference proteome</keyword>
<dbReference type="SMART" id="SM00327">
    <property type="entry name" value="VWA"/>
    <property type="match status" value="1"/>
</dbReference>
<dbReference type="PANTHER" id="PTHR22550:SF5">
    <property type="entry name" value="LEUCINE ZIPPER PROTEIN 4"/>
    <property type="match status" value="1"/>
</dbReference>
<keyword evidence="2 5" id="KW-0812">Transmembrane</keyword>
<reference evidence="7 8" key="1">
    <citation type="submission" date="2020-10" db="EMBL/GenBank/DDBJ databases">
        <title>Campylobacter and Helicobacter PacBio genomes.</title>
        <authorList>
            <person name="Lane C."/>
        </authorList>
    </citation>
    <scope>NUCLEOTIDE SEQUENCE [LARGE SCALE GENOMIC DNA]</scope>
    <source>
        <strain evidence="7 8">2016D-0077</strain>
    </source>
</reference>
<name>A0A7M1LG41_9BACT</name>
<dbReference type="InterPro" id="IPR050768">
    <property type="entry name" value="UPF0353/GerABKA_families"/>
</dbReference>
<sequence>MSFEYPFAFLIILLYLICLKFCKQKKQSIYFSNIKMLKKSSSVKNIFLEILKFLAIFALSVALASPVKKDELQSSNNKEGYEIVLALDSSGSMLVDDRFEKTKAILSEFIDKRKDDKIALTIYASFSYVAIPLTYDKASIKGLLDLIGVGVAGQQTAIYEALFMSANLFKDSKTKDRVIILPTDGVNNINTIPPEIAIKTAQKYNAKVYTIGIGNRRQLDEASLVQIAKETGGRYFQVNDAKDLSGVYEAIDQLEKSKIESERYVKTSYYYQLPALIGVGILAFLFILRRVNV</sequence>
<feature type="domain" description="VWFA" evidence="6">
    <location>
        <begin position="82"/>
        <end position="251"/>
    </location>
</feature>
<feature type="transmembrane region" description="Helical" evidence="5">
    <location>
        <begin position="269"/>
        <end position="288"/>
    </location>
</feature>
<dbReference type="EMBL" id="CP063078">
    <property type="protein sequence ID" value="QOQ87400.1"/>
    <property type="molecule type" value="Genomic_DNA"/>
</dbReference>
<keyword evidence="4 5" id="KW-0472">Membrane</keyword>
<dbReference type="PANTHER" id="PTHR22550">
    <property type="entry name" value="SPORE GERMINATION PROTEIN"/>
    <property type="match status" value="1"/>
</dbReference>
<dbReference type="InterPro" id="IPR002035">
    <property type="entry name" value="VWF_A"/>
</dbReference>
<dbReference type="SUPFAM" id="SSF53300">
    <property type="entry name" value="vWA-like"/>
    <property type="match status" value="1"/>
</dbReference>
<proteinExistence type="predicted"/>
<accession>A0A7M1LG41</accession>
<evidence type="ECO:0000256" key="4">
    <source>
        <dbReference type="ARBA" id="ARBA00023136"/>
    </source>
</evidence>
<dbReference type="Gene3D" id="3.40.50.410">
    <property type="entry name" value="von Willebrand factor, type A domain"/>
    <property type="match status" value="1"/>
</dbReference>
<dbReference type="PROSITE" id="PS50234">
    <property type="entry name" value="VWFA"/>
    <property type="match status" value="1"/>
</dbReference>
<evidence type="ECO:0000256" key="1">
    <source>
        <dbReference type="ARBA" id="ARBA00022475"/>
    </source>
</evidence>
<evidence type="ECO:0000259" key="6">
    <source>
        <dbReference type="PROSITE" id="PS50234"/>
    </source>
</evidence>